<dbReference type="InterPro" id="IPR000210">
    <property type="entry name" value="BTB/POZ_dom"/>
</dbReference>
<dbReference type="Pfam" id="PF00651">
    <property type="entry name" value="BTB"/>
    <property type="match status" value="1"/>
</dbReference>
<evidence type="ECO:0000256" key="4">
    <source>
        <dbReference type="ARBA" id="ARBA00022786"/>
    </source>
</evidence>
<dbReference type="GO" id="GO:0042542">
    <property type="term" value="P:response to hydrogen peroxide"/>
    <property type="evidence" value="ECO:0007669"/>
    <property type="project" value="UniProtKB-ARBA"/>
</dbReference>
<name>A0AAX6FHV7_IRIPA</name>
<feature type="domain" description="TAZ-type" evidence="7">
    <location>
        <begin position="199"/>
        <end position="284"/>
    </location>
</feature>
<dbReference type="GO" id="GO:0005634">
    <property type="term" value="C:nucleus"/>
    <property type="evidence" value="ECO:0007669"/>
    <property type="project" value="TreeGrafter"/>
</dbReference>
<dbReference type="InterPro" id="IPR011333">
    <property type="entry name" value="SKP1/BTB/POZ_sf"/>
</dbReference>
<dbReference type="PANTHER" id="PTHR46287">
    <property type="entry name" value="BTB/POZ AND TAZ DOMAIN-CONTAINING PROTEIN 3-RELATED"/>
    <property type="match status" value="1"/>
</dbReference>
<dbReference type="Proteomes" id="UP001140949">
    <property type="component" value="Unassembled WGS sequence"/>
</dbReference>
<evidence type="ECO:0000256" key="3">
    <source>
        <dbReference type="ARBA" id="ARBA00022771"/>
    </source>
</evidence>
<dbReference type="GO" id="GO:0006355">
    <property type="term" value="P:regulation of DNA-templated transcription"/>
    <property type="evidence" value="ECO:0007669"/>
    <property type="project" value="UniProtKB-ARBA"/>
</dbReference>
<keyword evidence="3" id="KW-0863">Zinc-finger</keyword>
<dbReference type="PANTHER" id="PTHR46287:SF4">
    <property type="entry name" value="BTB_POZ AND TAZ DOMAIN-CONTAINING PROTEIN 2"/>
    <property type="match status" value="1"/>
</dbReference>
<proteinExistence type="predicted"/>
<feature type="domain" description="BTB" evidence="6">
    <location>
        <begin position="16"/>
        <end position="123"/>
    </location>
</feature>
<protein>
    <submittedName>
        <fullName evidence="8">BTB/POZ and TAZ domain-containing protein 1-like</fullName>
    </submittedName>
</protein>
<comment type="pathway">
    <text evidence="1">Protein modification; protein ubiquitination.</text>
</comment>
<keyword evidence="2" id="KW-0479">Metal-binding</keyword>
<dbReference type="SMART" id="SM00551">
    <property type="entry name" value="ZnF_TAZ"/>
    <property type="match status" value="1"/>
</dbReference>
<reference evidence="8" key="2">
    <citation type="submission" date="2023-04" db="EMBL/GenBank/DDBJ databases">
        <authorList>
            <person name="Bruccoleri R.E."/>
            <person name="Oakeley E.J."/>
            <person name="Faust A.-M."/>
            <person name="Dessus-Babus S."/>
            <person name="Altorfer M."/>
            <person name="Burckhardt D."/>
            <person name="Oertli M."/>
            <person name="Naumann U."/>
            <person name="Petersen F."/>
            <person name="Wong J."/>
        </authorList>
    </citation>
    <scope>NUCLEOTIDE SEQUENCE</scope>
    <source>
        <strain evidence="8">GSM-AAB239-AS_SAM_17_03QT</strain>
        <tissue evidence="8">Leaf</tissue>
    </source>
</reference>
<evidence type="ECO:0000313" key="10">
    <source>
        <dbReference type="Proteomes" id="UP001140949"/>
    </source>
</evidence>
<keyword evidence="5" id="KW-0862">Zinc</keyword>
<dbReference type="GO" id="GO:0009751">
    <property type="term" value="P:response to salicylic acid"/>
    <property type="evidence" value="ECO:0007669"/>
    <property type="project" value="UniProtKB-ARBA"/>
</dbReference>
<comment type="caution">
    <text evidence="8">The sequence shown here is derived from an EMBL/GenBank/DDBJ whole genome shotgun (WGS) entry which is preliminary data.</text>
</comment>
<keyword evidence="4" id="KW-0833">Ubl conjugation pathway</keyword>
<keyword evidence="10" id="KW-1185">Reference proteome</keyword>
<dbReference type="SUPFAM" id="SSF57933">
    <property type="entry name" value="TAZ domain"/>
    <property type="match status" value="1"/>
</dbReference>
<dbReference type="EMBL" id="JANAVB010028535">
    <property type="protein sequence ID" value="KAJ6815758.1"/>
    <property type="molecule type" value="Genomic_DNA"/>
</dbReference>
<dbReference type="Gene3D" id="1.20.1020.10">
    <property type="entry name" value="TAZ domain"/>
    <property type="match status" value="1"/>
</dbReference>
<sequence>MMASALEEKCGMGIGGDIWVETSECRKIPAHSYVLSAASPVLESIILDSQRRKGVSRRTVRILGVPHDAVLAFITILSSTRDVFEEHRRDVMEEYAVQLMVLSHAYRVRWLKWTCEKELASRLTAESVVDTLQLAKQCDAQRLYFQCMKLLHDDFSLVEKTEGWIFLQNNDPSLELEILQFLQEFDTMRKRRRGKIENQRVYLQLSEAMECLQRLCTDGFTKEMIRNASDNNKTCHALQLLIHHIASCRNNRVACPRCRRMWNLIRLHSSICDLSDQCMVPLCKQFKMKMKQTEGKAEDRKWELLAKKLVAVRVISSLSKRKTHDLLQKPSTGF</sequence>
<gene>
    <name evidence="8" type="ORF">M6B38_132855</name>
    <name evidence="9" type="ORF">M6B38_402975</name>
</gene>
<evidence type="ECO:0000256" key="1">
    <source>
        <dbReference type="ARBA" id="ARBA00004906"/>
    </source>
</evidence>
<dbReference type="GO" id="GO:0008270">
    <property type="term" value="F:zinc ion binding"/>
    <property type="evidence" value="ECO:0007669"/>
    <property type="project" value="UniProtKB-KW"/>
</dbReference>
<dbReference type="InterPro" id="IPR044513">
    <property type="entry name" value="BT1/2/3/4/5"/>
</dbReference>
<dbReference type="GO" id="GO:0005516">
    <property type="term" value="F:calmodulin binding"/>
    <property type="evidence" value="ECO:0007669"/>
    <property type="project" value="UniProtKB-ARBA"/>
</dbReference>
<dbReference type="InterPro" id="IPR000197">
    <property type="entry name" value="Znf_TAZ"/>
</dbReference>
<dbReference type="GO" id="GO:0009725">
    <property type="term" value="P:response to hormone"/>
    <property type="evidence" value="ECO:0007669"/>
    <property type="project" value="UniProtKB-ARBA"/>
</dbReference>
<dbReference type="SUPFAM" id="SSF54695">
    <property type="entry name" value="POZ domain"/>
    <property type="match status" value="1"/>
</dbReference>
<dbReference type="Pfam" id="PF02135">
    <property type="entry name" value="zf-TAZ"/>
    <property type="match status" value="1"/>
</dbReference>
<organism evidence="8 10">
    <name type="scientific">Iris pallida</name>
    <name type="common">Sweet iris</name>
    <dbReference type="NCBI Taxonomy" id="29817"/>
    <lineage>
        <taxon>Eukaryota</taxon>
        <taxon>Viridiplantae</taxon>
        <taxon>Streptophyta</taxon>
        <taxon>Embryophyta</taxon>
        <taxon>Tracheophyta</taxon>
        <taxon>Spermatophyta</taxon>
        <taxon>Magnoliopsida</taxon>
        <taxon>Liliopsida</taxon>
        <taxon>Asparagales</taxon>
        <taxon>Iridaceae</taxon>
        <taxon>Iridoideae</taxon>
        <taxon>Irideae</taxon>
        <taxon>Iris</taxon>
    </lineage>
</organism>
<evidence type="ECO:0000259" key="7">
    <source>
        <dbReference type="SMART" id="SM00551"/>
    </source>
</evidence>
<dbReference type="AlphaFoldDB" id="A0AAX6FHV7"/>
<reference evidence="8" key="1">
    <citation type="journal article" date="2023" name="GigaByte">
        <title>Genome assembly of the bearded iris, Iris pallida Lam.</title>
        <authorList>
            <person name="Bruccoleri R.E."/>
            <person name="Oakeley E.J."/>
            <person name="Faust A.M.E."/>
            <person name="Altorfer M."/>
            <person name="Dessus-Babus S."/>
            <person name="Burckhardt D."/>
            <person name="Oertli M."/>
            <person name="Naumann U."/>
            <person name="Petersen F."/>
            <person name="Wong J."/>
        </authorList>
    </citation>
    <scope>NUCLEOTIDE SEQUENCE</scope>
    <source>
        <strain evidence="8">GSM-AAB239-AS_SAM_17_03QT</strain>
    </source>
</reference>
<dbReference type="FunFam" id="1.25.40.420:FF:000012">
    <property type="entry name" value="BTB/POZ and TAZ domain-containing protein 2"/>
    <property type="match status" value="1"/>
</dbReference>
<dbReference type="SMART" id="SM00225">
    <property type="entry name" value="BTB"/>
    <property type="match status" value="1"/>
</dbReference>
<evidence type="ECO:0000313" key="8">
    <source>
        <dbReference type="EMBL" id="KAJ6815758.1"/>
    </source>
</evidence>
<dbReference type="Gene3D" id="1.25.40.420">
    <property type="match status" value="1"/>
</dbReference>
<evidence type="ECO:0000256" key="2">
    <source>
        <dbReference type="ARBA" id="ARBA00022723"/>
    </source>
</evidence>
<dbReference type="InterPro" id="IPR035898">
    <property type="entry name" value="TAZ_dom_sf"/>
</dbReference>
<dbReference type="EMBL" id="JANAVB010026091">
    <property type="protein sequence ID" value="KAJ6819514.1"/>
    <property type="molecule type" value="Genomic_DNA"/>
</dbReference>
<accession>A0AAX6FHV7</accession>
<evidence type="ECO:0000259" key="6">
    <source>
        <dbReference type="SMART" id="SM00225"/>
    </source>
</evidence>
<dbReference type="Gene3D" id="3.30.710.10">
    <property type="entry name" value="Potassium Channel Kv1.1, Chain A"/>
    <property type="match status" value="1"/>
</dbReference>
<evidence type="ECO:0000313" key="9">
    <source>
        <dbReference type="EMBL" id="KAJ6819514.1"/>
    </source>
</evidence>
<evidence type="ECO:0000256" key="5">
    <source>
        <dbReference type="ARBA" id="ARBA00022833"/>
    </source>
</evidence>